<accession>A0A5R9G6Y8</accession>
<evidence type="ECO:0000256" key="5">
    <source>
        <dbReference type="ARBA" id="ARBA00022670"/>
    </source>
</evidence>
<keyword evidence="11" id="KW-0573">Peptidoglycan synthesis</keyword>
<reference evidence="21 22" key="1">
    <citation type="submission" date="2019-05" db="EMBL/GenBank/DDBJ databases">
        <authorList>
            <person name="Narsing Rao M.P."/>
            <person name="Li W.J."/>
        </authorList>
    </citation>
    <scope>NUCLEOTIDE SEQUENCE [LARGE SCALE GENOMIC DNA]</scope>
    <source>
        <strain evidence="21 22">SYSU_K30003</strain>
    </source>
</reference>
<keyword evidence="22" id="KW-1185">Reference proteome</keyword>
<protein>
    <submittedName>
        <fullName evidence="21">PBP1A family penicillin-binding protein</fullName>
    </submittedName>
</protein>
<keyword evidence="9" id="KW-0378">Hydrolase</keyword>
<gene>
    <name evidence="21" type="ORF">FE782_30315</name>
</gene>
<evidence type="ECO:0000259" key="20">
    <source>
        <dbReference type="Pfam" id="PF00912"/>
    </source>
</evidence>
<dbReference type="PANTHER" id="PTHR32282">
    <property type="entry name" value="BINDING PROTEIN TRANSPEPTIDASE, PUTATIVE-RELATED"/>
    <property type="match status" value="1"/>
</dbReference>
<comment type="catalytic activity">
    <reaction evidence="17">
        <text>[GlcNAc-(1-&gt;4)-Mur2Ac(oyl-L-Ala-gamma-D-Glu-L-Lys-D-Ala-D-Ala)](n)-di-trans,octa-cis-undecaprenyl diphosphate + beta-D-GlcNAc-(1-&gt;4)-Mur2Ac(oyl-L-Ala-gamma-D-Glu-L-Lys-D-Ala-D-Ala)-di-trans,octa-cis-undecaprenyl diphosphate = [GlcNAc-(1-&gt;4)-Mur2Ac(oyl-L-Ala-gamma-D-Glu-L-Lys-D-Ala-D-Ala)](n+1)-di-trans,octa-cis-undecaprenyl diphosphate + di-trans,octa-cis-undecaprenyl diphosphate + H(+)</text>
        <dbReference type="Rhea" id="RHEA:23708"/>
        <dbReference type="Rhea" id="RHEA-COMP:9602"/>
        <dbReference type="Rhea" id="RHEA-COMP:9603"/>
        <dbReference type="ChEBI" id="CHEBI:15378"/>
        <dbReference type="ChEBI" id="CHEBI:58405"/>
        <dbReference type="ChEBI" id="CHEBI:60033"/>
        <dbReference type="ChEBI" id="CHEBI:78435"/>
        <dbReference type="EC" id="2.4.99.28"/>
    </reaction>
</comment>
<feature type="domain" description="Penicillin-binding protein transpeptidase" evidence="19">
    <location>
        <begin position="338"/>
        <end position="618"/>
    </location>
</feature>
<comment type="similarity">
    <text evidence="2">In the N-terminal section; belongs to the glycosyltransferase 51 family.</text>
</comment>
<evidence type="ECO:0000256" key="1">
    <source>
        <dbReference type="ARBA" id="ARBA00007090"/>
    </source>
</evidence>
<proteinExistence type="inferred from homology"/>
<dbReference type="PANTHER" id="PTHR32282:SF32">
    <property type="entry name" value="PENICILLIN-BINDING PROTEIN 2A"/>
    <property type="match status" value="1"/>
</dbReference>
<feature type="compositionally biased region" description="Basic and acidic residues" evidence="18">
    <location>
        <begin position="693"/>
        <end position="707"/>
    </location>
</feature>
<dbReference type="EMBL" id="VCIW01000034">
    <property type="protein sequence ID" value="TLS48513.1"/>
    <property type="molecule type" value="Genomic_DNA"/>
</dbReference>
<evidence type="ECO:0000259" key="19">
    <source>
        <dbReference type="Pfam" id="PF00905"/>
    </source>
</evidence>
<dbReference type="SUPFAM" id="SSF53955">
    <property type="entry name" value="Lysozyme-like"/>
    <property type="match status" value="1"/>
</dbReference>
<keyword evidence="3" id="KW-1003">Cell membrane</keyword>
<name>A0A5R9G6Y8_9BACL</name>
<keyword evidence="15" id="KW-0961">Cell wall biogenesis/degradation</keyword>
<dbReference type="GO" id="GO:0071555">
    <property type="term" value="P:cell wall organization"/>
    <property type="evidence" value="ECO:0007669"/>
    <property type="project" value="UniProtKB-KW"/>
</dbReference>
<evidence type="ECO:0000256" key="16">
    <source>
        <dbReference type="ARBA" id="ARBA00034000"/>
    </source>
</evidence>
<evidence type="ECO:0000256" key="10">
    <source>
        <dbReference type="ARBA" id="ARBA00022960"/>
    </source>
</evidence>
<keyword evidence="14" id="KW-0511">Multifunctional enzyme</keyword>
<dbReference type="InterPro" id="IPR050396">
    <property type="entry name" value="Glycosyltr_51/Transpeptidase"/>
</dbReference>
<organism evidence="21 22">
    <name type="scientific">Paenibacillus antri</name>
    <dbReference type="NCBI Taxonomy" id="2582848"/>
    <lineage>
        <taxon>Bacteria</taxon>
        <taxon>Bacillati</taxon>
        <taxon>Bacillota</taxon>
        <taxon>Bacilli</taxon>
        <taxon>Bacillales</taxon>
        <taxon>Paenibacillaceae</taxon>
        <taxon>Paenibacillus</taxon>
    </lineage>
</organism>
<evidence type="ECO:0000256" key="8">
    <source>
        <dbReference type="ARBA" id="ARBA00022692"/>
    </source>
</evidence>
<evidence type="ECO:0000256" key="18">
    <source>
        <dbReference type="SAM" id="MobiDB-lite"/>
    </source>
</evidence>
<dbReference type="InterPro" id="IPR001264">
    <property type="entry name" value="Glyco_trans_51"/>
</dbReference>
<evidence type="ECO:0000256" key="7">
    <source>
        <dbReference type="ARBA" id="ARBA00022679"/>
    </source>
</evidence>
<dbReference type="Gene3D" id="3.40.710.10">
    <property type="entry name" value="DD-peptidase/beta-lactamase superfamily"/>
    <property type="match status" value="1"/>
</dbReference>
<dbReference type="AlphaFoldDB" id="A0A5R9G6Y8"/>
<dbReference type="GO" id="GO:0008658">
    <property type="term" value="F:penicillin binding"/>
    <property type="evidence" value="ECO:0007669"/>
    <property type="project" value="InterPro"/>
</dbReference>
<keyword evidence="13" id="KW-0472">Membrane</keyword>
<feature type="compositionally biased region" description="Basic and acidic residues" evidence="18">
    <location>
        <begin position="639"/>
        <end position="659"/>
    </location>
</feature>
<evidence type="ECO:0000256" key="13">
    <source>
        <dbReference type="ARBA" id="ARBA00023136"/>
    </source>
</evidence>
<comment type="caution">
    <text evidence="21">The sequence shown here is derived from an EMBL/GenBank/DDBJ whole genome shotgun (WGS) entry which is preliminary data.</text>
</comment>
<evidence type="ECO:0000256" key="12">
    <source>
        <dbReference type="ARBA" id="ARBA00022989"/>
    </source>
</evidence>
<dbReference type="GO" id="GO:0006508">
    <property type="term" value="P:proteolysis"/>
    <property type="evidence" value="ECO:0007669"/>
    <property type="project" value="UniProtKB-KW"/>
</dbReference>
<evidence type="ECO:0000256" key="14">
    <source>
        <dbReference type="ARBA" id="ARBA00023268"/>
    </source>
</evidence>
<feature type="domain" description="Glycosyl transferase family 51" evidence="20">
    <location>
        <begin position="68"/>
        <end position="241"/>
    </location>
</feature>
<dbReference type="Gene3D" id="1.10.3810.10">
    <property type="entry name" value="Biosynthetic peptidoglycan transglycosylase-like"/>
    <property type="match status" value="1"/>
</dbReference>
<keyword evidence="12" id="KW-1133">Transmembrane helix</keyword>
<evidence type="ECO:0000256" key="11">
    <source>
        <dbReference type="ARBA" id="ARBA00022984"/>
    </source>
</evidence>
<dbReference type="InterPro" id="IPR036950">
    <property type="entry name" value="PBP_transglycosylase"/>
</dbReference>
<dbReference type="InterPro" id="IPR001460">
    <property type="entry name" value="PCN-bd_Tpept"/>
</dbReference>
<dbReference type="NCBIfam" id="TIGR02074">
    <property type="entry name" value="PBP_1a_fam"/>
    <property type="match status" value="1"/>
</dbReference>
<dbReference type="GO" id="GO:0009252">
    <property type="term" value="P:peptidoglycan biosynthetic process"/>
    <property type="evidence" value="ECO:0007669"/>
    <property type="project" value="UniProtKB-KW"/>
</dbReference>
<comment type="similarity">
    <text evidence="1">In the C-terminal section; belongs to the transpeptidase family.</text>
</comment>
<dbReference type="Pfam" id="PF00912">
    <property type="entry name" value="Transgly"/>
    <property type="match status" value="1"/>
</dbReference>
<evidence type="ECO:0000256" key="15">
    <source>
        <dbReference type="ARBA" id="ARBA00023316"/>
    </source>
</evidence>
<keyword evidence="6" id="KW-0328">Glycosyltransferase</keyword>
<evidence type="ECO:0000256" key="3">
    <source>
        <dbReference type="ARBA" id="ARBA00022475"/>
    </source>
</evidence>
<evidence type="ECO:0000256" key="6">
    <source>
        <dbReference type="ARBA" id="ARBA00022676"/>
    </source>
</evidence>
<evidence type="ECO:0000256" key="2">
    <source>
        <dbReference type="ARBA" id="ARBA00007739"/>
    </source>
</evidence>
<dbReference type="Pfam" id="PF00905">
    <property type="entry name" value="Transpeptidase"/>
    <property type="match status" value="1"/>
</dbReference>
<comment type="catalytic activity">
    <reaction evidence="16">
        <text>Preferential cleavage: (Ac)2-L-Lys-D-Ala-|-D-Ala. Also transpeptidation of peptidyl-alanyl moieties that are N-acyl substituents of D-alanine.</text>
        <dbReference type="EC" id="3.4.16.4"/>
    </reaction>
</comment>
<dbReference type="Proteomes" id="UP000309676">
    <property type="component" value="Unassembled WGS sequence"/>
</dbReference>
<evidence type="ECO:0000256" key="4">
    <source>
        <dbReference type="ARBA" id="ARBA00022645"/>
    </source>
</evidence>
<feature type="region of interest" description="Disordered" evidence="18">
    <location>
        <begin position="626"/>
        <end position="707"/>
    </location>
</feature>
<dbReference type="GO" id="GO:0008360">
    <property type="term" value="P:regulation of cell shape"/>
    <property type="evidence" value="ECO:0007669"/>
    <property type="project" value="UniProtKB-KW"/>
</dbReference>
<dbReference type="InterPro" id="IPR023346">
    <property type="entry name" value="Lysozyme-like_dom_sf"/>
</dbReference>
<feature type="compositionally biased region" description="Acidic residues" evidence="18">
    <location>
        <begin position="670"/>
        <end position="692"/>
    </location>
</feature>
<dbReference type="SUPFAM" id="SSF56601">
    <property type="entry name" value="beta-lactamase/transpeptidase-like"/>
    <property type="match status" value="1"/>
</dbReference>
<evidence type="ECO:0000313" key="22">
    <source>
        <dbReference type="Proteomes" id="UP000309676"/>
    </source>
</evidence>
<dbReference type="GO" id="GO:0030288">
    <property type="term" value="C:outer membrane-bounded periplasmic space"/>
    <property type="evidence" value="ECO:0007669"/>
    <property type="project" value="TreeGrafter"/>
</dbReference>
<keyword evidence="8" id="KW-0812">Transmembrane</keyword>
<keyword evidence="5" id="KW-0645">Protease</keyword>
<sequence length="707" mass="77385">MLSEKRVERLLPYMKRKWKRIAAWGLLASLSGAALLFLTAASYVTSLDVDELGEPLPSPTVVLDRDGEEIFKLSVRKFEPVSIDRMPEVLLEAIIAVEDRRYYDHPGVDIASIARALYKDLQAGEYVEGASTITQQLAKRAFLTPDKSIERKLKEAAYALKIEMTYDKEEVLERYLNSIYFGEGAYGVQAASRTYFGKDVSELTLPEAALLAGLPKAPSRYSPVDNPEGAAERRNLALSLMAEQKLITEAEYEAAVATPLALHDGAADEARRASFASYIDAVVAEAEEKHGITERQLMAGGFTIRTEMDRRMQEAAAAVYADPAMFPPSENGQTVESGAVFLDQTTGGIRALIGSRESGPYRAFNRATQLKRQPGSAFKPIAVYGPALEAGYTPYSELYDGPFDANGYRPRNWDGRYHGDVTMAEAIRQSWNVPPVWLLQQLGIDKGLEFAARLGIPLGDADRNLGLALGGLSEGVSPLQMAQAFSAFANGGAMHEAHTIREIVSHDGAVVGQADAEPVQAMDPNAAYTMTLLLRHAVEEGTGKQGAVPGWATAGKTGTTELPETEEFAGIDGGAKDLWFAGYTPALTGAVWIGYDKTDREHYMKTSSAAAAAVFREVATRALAETAPADFVPPPGFRADWDRDGKKEEESKNKKDKKDKGKGKGRKDDRDDEDREDERDDDDDDDDDDEKEEERKGKDKGKGKERD</sequence>
<dbReference type="FunFam" id="1.10.3810.10:FF:000001">
    <property type="entry name" value="Penicillin-binding protein 1A"/>
    <property type="match status" value="1"/>
</dbReference>
<dbReference type="GO" id="GO:0009002">
    <property type="term" value="F:serine-type D-Ala-D-Ala carboxypeptidase activity"/>
    <property type="evidence" value="ECO:0007669"/>
    <property type="project" value="UniProtKB-EC"/>
</dbReference>
<keyword evidence="10" id="KW-0133">Cell shape</keyword>
<evidence type="ECO:0000313" key="21">
    <source>
        <dbReference type="EMBL" id="TLS48513.1"/>
    </source>
</evidence>
<evidence type="ECO:0000256" key="17">
    <source>
        <dbReference type="ARBA" id="ARBA00049902"/>
    </source>
</evidence>
<dbReference type="GO" id="GO:0008955">
    <property type="term" value="F:peptidoglycan glycosyltransferase activity"/>
    <property type="evidence" value="ECO:0007669"/>
    <property type="project" value="UniProtKB-EC"/>
</dbReference>
<dbReference type="InterPro" id="IPR012338">
    <property type="entry name" value="Beta-lactam/transpept-like"/>
</dbReference>
<keyword evidence="4" id="KW-0121">Carboxypeptidase</keyword>
<evidence type="ECO:0000256" key="9">
    <source>
        <dbReference type="ARBA" id="ARBA00022801"/>
    </source>
</evidence>
<keyword evidence="7" id="KW-0808">Transferase</keyword>